<dbReference type="Gene3D" id="3.30.1490.190">
    <property type="match status" value="1"/>
</dbReference>
<keyword evidence="5" id="KW-0479">Metal-binding</keyword>
<dbReference type="Proteomes" id="UP001501746">
    <property type="component" value="Unassembled WGS sequence"/>
</dbReference>
<dbReference type="EMBL" id="BAAANK010000002">
    <property type="protein sequence ID" value="GAA1828999.1"/>
    <property type="molecule type" value="Genomic_DNA"/>
</dbReference>
<proteinExistence type="inferred from homology"/>
<gene>
    <name evidence="11" type="ORF">GCM10009750_10770</name>
</gene>
<keyword evidence="7" id="KW-0408">Iron</keyword>
<evidence type="ECO:0000256" key="6">
    <source>
        <dbReference type="ARBA" id="ARBA00022833"/>
    </source>
</evidence>
<evidence type="ECO:0000313" key="12">
    <source>
        <dbReference type="Proteomes" id="UP001501746"/>
    </source>
</evidence>
<keyword evidence="6" id="KW-0862">Zinc</keyword>
<evidence type="ECO:0000256" key="10">
    <source>
        <dbReference type="ARBA" id="ARBA00023163"/>
    </source>
</evidence>
<keyword evidence="3" id="KW-0963">Cytoplasm</keyword>
<comment type="similarity">
    <text evidence="2">Belongs to the Fur family.</text>
</comment>
<comment type="subcellular location">
    <subcellularLocation>
        <location evidence="1">Cytoplasm</location>
    </subcellularLocation>
</comment>
<keyword evidence="9" id="KW-0238">DNA-binding</keyword>
<evidence type="ECO:0000256" key="9">
    <source>
        <dbReference type="ARBA" id="ARBA00023125"/>
    </source>
</evidence>
<dbReference type="Gene3D" id="1.10.10.10">
    <property type="entry name" value="Winged helix-like DNA-binding domain superfamily/Winged helix DNA-binding domain"/>
    <property type="match status" value="1"/>
</dbReference>
<protein>
    <submittedName>
        <fullName evidence="11">Fur family transcriptional regulator</fullName>
    </submittedName>
</protein>
<dbReference type="InterPro" id="IPR043135">
    <property type="entry name" value="Fur_C"/>
</dbReference>
<dbReference type="RefSeq" id="WP_157427013.1">
    <property type="nucleotide sequence ID" value="NZ_BAAANK010000002.1"/>
</dbReference>
<evidence type="ECO:0000256" key="3">
    <source>
        <dbReference type="ARBA" id="ARBA00022490"/>
    </source>
</evidence>
<dbReference type="PANTHER" id="PTHR33202:SF18">
    <property type="entry name" value="TRANSCRIPTIONAL REGULATOR FURA"/>
    <property type="match status" value="1"/>
</dbReference>
<keyword evidence="12" id="KW-1185">Reference proteome</keyword>
<dbReference type="InterPro" id="IPR036388">
    <property type="entry name" value="WH-like_DNA-bd_sf"/>
</dbReference>
<dbReference type="CDD" id="cd07153">
    <property type="entry name" value="Fur_like"/>
    <property type="match status" value="1"/>
</dbReference>
<evidence type="ECO:0000256" key="5">
    <source>
        <dbReference type="ARBA" id="ARBA00022723"/>
    </source>
</evidence>
<evidence type="ECO:0000256" key="8">
    <source>
        <dbReference type="ARBA" id="ARBA00023015"/>
    </source>
</evidence>
<evidence type="ECO:0000256" key="1">
    <source>
        <dbReference type="ARBA" id="ARBA00004496"/>
    </source>
</evidence>
<sequence>MTTDEIREAEAERLRSAGLRVTEPRLAVLAVVTGSEHLDAEAVHARVGVEHPGIPLQTVYNVLGDLSAAHLLRRIEPAGSAALYERRTGDNHHHVVCTRCGAVADVDCVVGHAPCVSPSDTSGFVVHTAEVTFWGLCTSCQQGEAAA</sequence>
<evidence type="ECO:0000256" key="4">
    <source>
        <dbReference type="ARBA" id="ARBA00022491"/>
    </source>
</evidence>
<evidence type="ECO:0000256" key="2">
    <source>
        <dbReference type="ARBA" id="ARBA00007957"/>
    </source>
</evidence>
<evidence type="ECO:0000256" key="7">
    <source>
        <dbReference type="ARBA" id="ARBA00023004"/>
    </source>
</evidence>
<organism evidence="11 12">
    <name type="scientific">Agromyces salentinus</name>
    <dbReference type="NCBI Taxonomy" id="269421"/>
    <lineage>
        <taxon>Bacteria</taxon>
        <taxon>Bacillati</taxon>
        <taxon>Actinomycetota</taxon>
        <taxon>Actinomycetes</taxon>
        <taxon>Micrococcales</taxon>
        <taxon>Microbacteriaceae</taxon>
        <taxon>Agromyces</taxon>
    </lineage>
</organism>
<dbReference type="InterPro" id="IPR036390">
    <property type="entry name" value="WH_DNA-bd_sf"/>
</dbReference>
<keyword evidence="4" id="KW-0678">Repressor</keyword>
<keyword evidence="8" id="KW-0805">Transcription regulation</keyword>
<name>A0ABP4YYZ3_9MICO</name>
<evidence type="ECO:0000313" key="11">
    <source>
        <dbReference type="EMBL" id="GAA1828999.1"/>
    </source>
</evidence>
<dbReference type="Pfam" id="PF01475">
    <property type="entry name" value="FUR"/>
    <property type="match status" value="1"/>
</dbReference>
<dbReference type="InterPro" id="IPR002481">
    <property type="entry name" value="FUR"/>
</dbReference>
<dbReference type="PANTHER" id="PTHR33202">
    <property type="entry name" value="ZINC UPTAKE REGULATION PROTEIN"/>
    <property type="match status" value="1"/>
</dbReference>
<keyword evidence="10" id="KW-0804">Transcription</keyword>
<reference evidence="12" key="1">
    <citation type="journal article" date="2019" name="Int. J. Syst. Evol. Microbiol.">
        <title>The Global Catalogue of Microorganisms (GCM) 10K type strain sequencing project: providing services to taxonomists for standard genome sequencing and annotation.</title>
        <authorList>
            <consortium name="The Broad Institute Genomics Platform"/>
            <consortium name="The Broad Institute Genome Sequencing Center for Infectious Disease"/>
            <person name="Wu L."/>
            <person name="Ma J."/>
        </authorList>
    </citation>
    <scope>NUCLEOTIDE SEQUENCE [LARGE SCALE GENOMIC DNA]</scope>
    <source>
        <strain evidence="12">JCM 14323</strain>
    </source>
</reference>
<accession>A0ABP4YYZ3</accession>
<comment type="caution">
    <text evidence="11">The sequence shown here is derived from an EMBL/GenBank/DDBJ whole genome shotgun (WGS) entry which is preliminary data.</text>
</comment>
<dbReference type="SUPFAM" id="SSF46785">
    <property type="entry name" value="Winged helix' DNA-binding domain"/>
    <property type="match status" value="1"/>
</dbReference>